<keyword evidence="13" id="KW-1185">Reference proteome</keyword>
<feature type="transmembrane region" description="Helical" evidence="11">
    <location>
        <begin position="835"/>
        <end position="853"/>
    </location>
</feature>
<evidence type="ECO:0000256" key="4">
    <source>
        <dbReference type="ARBA" id="ARBA00022475"/>
    </source>
</evidence>
<dbReference type="NCBIfam" id="TIGR00813">
    <property type="entry name" value="sss"/>
    <property type="match status" value="1"/>
</dbReference>
<keyword evidence="7" id="KW-0915">Sodium</keyword>
<dbReference type="AlphaFoldDB" id="A0AA37SNT1"/>
<evidence type="ECO:0000313" key="13">
    <source>
        <dbReference type="Proteomes" id="UP001156666"/>
    </source>
</evidence>
<evidence type="ECO:0000256" key="8">
    <source>
        <dbReference type="ARBA" id="ARBA00023065"/>
    </source>
</evidence>
<dbReference type="EMBL" id="BSOH01000002">
    <property type="protein sequence ID" value="GLR15978.1"/>
    <property type="molecule type" value="Genomic_DNA"/>
</dbReference>
<feature type="transmembrane region" description="Helical" evidence="11">
    <location>
        <begin position="635"/>
        <end position="654"/>
    </location>
</feature>
<evidence type="ECO:0000256" key="5">
    <source>
        <dbReference type="ARBA" id="ARBA00022692"/>
    </source>
</evidence>
<dbReference type="PANTHER" id="PTHR42985:SF40">
    <property type="entry name" value="LD47995P-RELATED"/>
    <property type="match status" value="1"/>
</dbReference>
<keyword evidence="10" id="KW-0739">Sodium transport</keyword>
<dbReference type="Gene3D" id="2.120.10.80">
    <property type="entry name" value="Kelch-type beta propeller"/>
    <property type="match status" value="1"/>
</dbReference>
<feature type="transmembrane region" description="Helical" evidence="11">
    <location>
        <begin position="585"/>
        <end position="604"/>
    </location>
</feature>
<dbReference type="PROSITE" id="PS50283">
    <property type="entry name" value="NA_SOLUT_SYMP_3"/>
    <property type="match status" value="1"/>
</dbReference>
<protein>
    <submittedName>
        <fullName evidence="12">Sodium:solute symporter</fullName>
    </submittedName>
</protein>
<dbReference type="Gene3D" id="1.20.1730.10">
    <property type="entry name" value="Sodium/glucose cotransporter"/>
    <property type="match status" value="1"/>
</dbReference>
<feature type="transmembrane region" description="Helical" evidence="11">
    <location>
        <begin position="773"/>
        <end position="796"/>
    </location>
</feature>
<evidence type="ECO:0000256" key="3">
    <source>
        <dbReference type="ARBA" id="ARBA00022448"/>
    </source>
</evidence>
<proteinExistence type="inferred from homology"/>
<dbReference type="CDD" id="cd11495">
    <property type="entry name" value="SLC5sbd_NIS-like_u3"/>
    <property type="match status" value="1"/>
</dbReference>
<evidence type="ECO:0000256" key="11">
    <source>
        <dbReference type="SAM" id="Phobius"/>
    </source>
</evidence>
<dbReference type="GO" id="GO:0015293">
    <property type="term" value="F:symporter activity"/>
    <property type="evidence" value="ECO:0007669"/>
    <property type="project" value="TreeGrafter"/>
</dbReference>
<dbReference type="InterPro" id="IPR051163">
    <property type="entry name" value="Sodium:Solute_Symporter_SSF"/>
</dbReference>
<evidence type="ECO:0000256" key="9">
    <source>
        <dbReference type="ARBA" id="ARBA00023136"/>
    </source>
</evidence>
<dbReference type="GO" id="GO:0005886">
    <property type="term" value="C:plasma membrane"/>
    <property type="evidence" value="ECO:0007669"/>
    <property type="project" value="UniProtKB-SubCell"/>
</dbReference>
<dbReference type="InterPro" id="IPR038377">
    <property type="entry name" value="Na/Glc_symporter_sf"/>
</dbReference>
<reference evidence="12" key="2">
    <citation type="submission" date="2023-01" db="EMBL/GenBank/DDBJ databases">
        <title>Draft genome sequence of Portibacter lacus strain NBRC 108769.</title>
        <authorList>
            <person name="Sun Q."/>
            <person name="Mori K."/>
        </authorList>
    </citation>
    <scope>NUCLEOTIDE SEQUENCE</scope>
    <source>
        <strain evidence="12">NBRC 108769</strain>
    </source>
</reference>
<dbReference type="PANTHER" id="PTHR42985">
    <property type="entry name" value="SODIUM-COUPLED MONOCARBOXYLATE TRANSPORTER"/>
    <property type="match status" value="1"/>
</dbReference>
<evidence type="ECO:0000256" key="2">
    <source>
        <dbReference type="ARBA" id="ARBA00006434"/>
    </source>
</evidence>
<keyword evidence="5 11" id="KW-0812">Transmembrane</keyword>
<sequence length="885" mass="97313">MKPILFQVKNYFRLSQNKLVLVFVIALLLTTSTSVITAQQSTFSSSELVELPELPTINGDTESLGFAGMLGGMSHSVVIAGGGANFPENPPWKDGAKVWYDDIYFYKDDKWTLSKTKLPFPIAYSACTSTEVGIICVGGDNSEQIFDATLLINFDREADEVVVKEMLALPEEIAYSTSVSDDGFVYVIGGKNSSGSTNIFYRLNIETQSSWEKLPDFPGPARAVHSAAVQDNSDSRIIYIVGGRNETKGEKSTALSDYISYDLHTQEWKQHGALNIDGAPRVIMGAAMEARGSMHLVVYGGSDELLFDEIENLYLAEVESDDPIVKAELKAKRNEIVASHSGFSKDVLAYNTITDQWFREGQLKNQIPVTNLSFQSGSDFYIISGEVAPGVRTPSSYVAGAAKTGSNFGLVNYIVLFAYLLVSLLIGIYFSRKQKSTEDYFVGGGRVPWWASGLSVFGTLLSAITFMAIPAKAFLTDWSYFFLNMAAIVITPLIAFLFIPYFSRLKVSTAYEFLENRFNYLARAFGSLSFILFQLGRIGIVLLLPSLAISIVTGISVETSILIMGIICIVYTTFGGIEAVIWTDVLQVIVLMGGSIVAVVWILLHTDMPVGEMITYASDRQKINMVNLDFNFTETTFWVVFIGGLASAMVTQGTDQTVVQRYLTSNNVKDAQKTLYTNAVLTLPASIIFFGIGTLLFIFYTEMPQRLTPDISNNDSIFPWYIVNELPIGISGLLIAGIFSAAMSSISSSLNSVSTAFSSDFYKRFRPEVEDVSLLRIARFVTAITGVLGIILALWMANSDIKSLWDEFYRFLGLFTGGLGGMFLLGLLTKRANATGTLLGLAVSALLIWYVSVFTEIHILMYSLLGVVSCFVTGYLFSLIFKEKA</sequence>
<dbReference type="Pfam" id="PF00474">
    <property type="entry name" value="SSF"/>
    <property type="match status" value="1"/>
</dbReference>
<feature type="transmembrane region" description="Helical" evidence="11">
    <location>
        <begin position="675"/>
        <end position="700"/>
    </location>
</feature>
<comment type="similarity">
    <text evidence="2">Belongs to the sodium:solute symporter (SSF) (TC 2.A.21) family.</text>
</comment>
<dbReference type="InterPro" id="IPR015915">
    <property type="entry name" value="Kelch-typ_b-propeller"/>
</dbReference>
<feature type="transmembrane region" description="Helical" evidence="11">
    <location>
        <begin position="859"/>
        <end position="881"/>
    </location>
</feature>
<feature type="transmembrane region" description="Helical" evidence="11">
    <location>
        <begin position="808"/>
        <end position="828"/>
    </location>
</feature>
<accession>A0AA37SNT1</accession>
<feature type="transmembrane region" description="Helical" evidence="11">
    <location>
        <begin position="410"/>
        <end position="430"/>
    </location>
</feature>
<dbReference type="SUPFAM" id="SSF117281">
    <property type="entry name" value="Kelch motif"/>
    <property type="match status" value="1"/>
</dbReference>
<evidence type="ECO:0000256" key="10">
    <source>
        <dbReference type="ARBA" id="ARBA00023201"/>
    </source>
</evidence>
<keyword evidence="9 11" id="KW-0472">Membrane</keyword>
<gene>
    <name evidence="12" type="ORF">GCM10007940_05930</name>
</gene>
<evidence type="ECO:0000256" key="7">
    <source>
        <dbReference type="ARBA" id="ARBA00023053"/>
    </source>
</evidence>
<evidence type="ECO:0000313" key="12">
    <source>
        <dbReference type="EMBL" id="GLR15978.1"/>
    </source>
</evidence>
<dbReference type="GO" id="GO:0006814">
    <property type="term" value="P:sodium ion transport"/>
    <property type="evidence" value="ECO:0007669"/>
    <property type="project" value="UniProtKB-KW"/>
</dbReference>
<evidence type="ECO:0000256" key="1">
    <source>
        <dbReference type="ARBA" id="ARBA00004651"/>
    </source>
</evidence>
<feature type="transmembrane region" description="Helical" evidence="11">
    <location>
        <begin position="720"/>
        <end position="742"/>
    </location>
</feature>
<dbReference type="InterPro" id="IPR056734">
    <property type="entry name" value="NANM"/>
</dbReference>
<keyword evidence="6 11" id="KW-1133">Transmembrane helix</keyword>
<feature type="transmembrane region" description="Helical" evidence="11">
    <location>
        <begin position="520"/>
        <end position="543"/>
    </location>
</feature>
<keyword evidence="8" id="KW-0406">Ion transport</keyword>
<keyword evidence="4" id="KW-1003">Cell membrane</keyword>
<name>A0AA37SNT1_9BACT</name>
<dbReference type="Proteomes" id="UP001156666">
    <property type="component" value="Unassembled WGS sequence"/>
</dbReference>
<feature type="transmembrane region" description="Helical" evidence="11">
    <location>
        <begin position="549"/>
        <end position="573"/>
    </location>
</feature>
<feature type="transmembrane region" description="Helical" evidence="11">
    <location>
        <begin position="450"/>
        <end position="469"/>
    </location>
</feature>
<comment type="subcellular location">
    <subcellularLocation>
        <location evidence="1">Cell membrane</location>
        <topology evidence="1">Multi-pass membrane protein</topology>
    </subcellularLocation>
</comment>
<evidence type="ECO:0000256" key="6">
    <source>
        <dbReference type="ARBA" id="ARBA00022989"/>
    </source>
</evidence>
<dbReference type="RefSeq" id="WP_235294841.1">
    <property type="nucleotide sequence ID" value="NZ_BSOH01000002.1"/>
</dbReference>
<reference evidence="12" key="1">
    <citation type="journal article" date="2014" name="Int. J. Syst. Evol. Microbiol.">
        <title>Complete genome sequence of Corynebacterium casei LMG S-19264T (=DSM 44701T), isolated from a smear-ripened cheese.</title>
        <authorList>
            <consortium name="US DOE Joint Genome Institute (JGI-PGF)"/>
            <person name="Walter F."/>
            <person name="Albersmeier A."/>
            <person name="Kalinowski J."/>
            <person name="Ruckert C."/>
        </authorList>
    </citation>
    <scope>NUCLEOTIDE SEQUENCE</scope>
    <source>
        <strain evidence="12">NBRC 108769</strain>
    </source>
</reference>
<feature type="transmembrane region" description="Helical" evidence="11">
    <location>
        <begin position="481"/>
        <end position="499"/>
    </location>
</feature>
<dbReference type="Pfam" id="PF24996">
    <property type="entry name" value="NANM"/>
    <property type="match status" value="1"/>
</dbReference>
<comment type="caution">
    <text evidence="12">The sequence shown here is derived from an EMBL/GenBank/DDBJ whole genome shotgun (WGS) entry which is preliminary data.</text>
</comment>
<keyword evidence="3" id="KW-0813">Transport</keyword>
<dbReference type="InterPro" id="IPR001734">
    <property type="entry name" value="Na/solute_symporter"/>
</dbReference>
<organism evidence="12 13">
    <name type="scientific">Portibacter lacus</name>
    <dbReference type="NCBI Taxonomy" id="1099794"/>
    <lineage>
        <taxon>Bacteria</taxon>
        <taxon>Pseudomonadati</taxon>
        <taxon>Bacteroidota</taxon>
        <taxon>Saprospiria</taxon>
        <taxon>Saprospirales</taxon>
        <taxon>Haliscomenobacteraceae</taxon>
        <taxon>Portibacter</taxon>
    </lineage>
</organism>